<dbReference type="InterPro" id="IPR046253">
    <property type="entry name" value="DUF6286"/>
</dbReference>
<feature type="compositionally biased region" description="Low complexity" evidence="1">
    <location>
        <begin position="18"/>
        <end position="38"/>
    </location>
</feature>
<feature type="transmembrane region" description="Helical" evidence="2">
    <location>
        <begin position="57"/>
        <end position="75"/>
    </location>
</feature>
<keyword evidence="2" id="KW-1133">Transmembrane helix</keyword>
<feature type="region of interest" description="Disordered" evidence="1">
    <location>
        <begin position="1"/>
        <end position="40"/>
    </location>
</feature>
<keyword evidence="2" id="KW-0812">Transmembrane</keyword>
<comment type="caution">
    <text evidence="4">The sequence shown here is derived from an EMBL/GenBank/DDBJ whole genome shotgun (WGS) entry which is preliminary data.</text>
</comment>
<dbReference type="OrthoDB" id="4350534at2"/>
<dbReference type="AlphaFoldDB" id="A0A8I0TU60"/>
<evidence type="ECO:0000259" key="3">
    <source>
        <dbReference type="Pfam" id="PF19803"/>
    </source>
</evidence>
<feature type="transmembrane region" description="Helical" evidence="2">
    <location>
        <begin position="105"/>
        <end position="127"/>
    </location>
</feature>
<feature type="domain" description="DUF6286" evidence="3">
    <location>
        <begin position="116"/>
        <end position="225"/>
    </location>
</feature>
<dbReference type="RefSeq" id="WP_046917737.1">
    <property type="nucleotide sequence ID" value="NZ_JADBGF010000001.1"/>
</dbReference>
<gene>
    <name evidence="4" type="ORF">H4687_004127</name>
</gene>
<dbReference type="Pfam" id="PF19803">
    <property type="entry name" value="DUF6286"/>
    <property type="match status" value="1"/>
</dbReference>
<feature type="compositionally biased region" description="Polar residues" evidence="1">
    <location>
        <begin position="1"/>
        <end position="16"/>
    </location>
</feature>
<dbReference type="EMBL" id="JADBGF010000001">
    <property type="protein sequence ID" value="MBE1597998.1"/>
    <property type="molecule type" value="Genomic_DNA"/>
</dbReference>
<keyword evidence="2" id="KW-0472">Membrane</keyword>
<dbReference type="Proteomes" id="UP000629287">
    <property type="component" value="Unassembled WGS sequence"/>
</dbReference>
<evidence type="ECO:0000256" key="2">
    <source>
        <dbReference type="SAM" id="Phobius"/>
    </source>
</evidence>
<sequence>MSANTSRQSAGGSDLSSGPGQTAAPPADGTPGAAEGATKAIDGSGRSARRFWSSRRIPAALAALLSAAAVGLLLYDVVAVRAGRTAMEWRRRLAEELATRPLDDVWMIVGAAVAMALGLWLFLLAVTPGLRRLLPMRRPTGIPGTEDVRAGLDRRAAALVLRDRAMQVPGVQSAQVAVGRRKVKARAQAHFRGLEEVRADLDAELGEAVASLGLARQPALAVRVRRPKKG</sequence>
<reference evidence="4 5" key="1">
    <citation type="submission" date="2020-10" db="EMBL/GenBank/DDBJ databases">
        <title>Sequencing the genomes of 1000 actinobacteria strains.</title>
        <authorList>
            <person name="Klenk H.-P."/>
        </authorList>
    </citation>
    <scope>NUCLEOTIDE SEQUENCE [LARGE SCALE GENOMIC DNA]</scope>
    <source>
        <strain evidence="4 5">DSM 41803</strain>
    </source>
</reference>
<accession>A0A8I0TU60</accession>
<name>A0A8I0TU60_9ACTN</name>
<evidence type="ECO:0000313" key="5">
    <source>
        <dbReference type="Proteomes" id="UP000629287"/>
    </source>
</evidence>
<evidence type="ECO:0000313" key="4">
    <source>
        <dbReference type="EMBL" id="MBE1597998.1"/>
    </source>
</evidence>
<dbReference type="GeneID" id="86828682"/>
<proteinExistence type="predicted"/>
<evidence type="ECO:0000256" key="1">
    <source>
        <dbReference type="SAM" id="MobiDB-lite"/>
    </source>
</evidence>
<organism evidence="4 5">
    <name type="scientific">Streptomyces stelliscabiei</name>
    <dbReference type="NCBI Taxonomy" id="146820"/>
    <lineage>
        <taxon>Bacteria</taxon>
        <taxon>Bacillati</taxon>
        <taxon>Actinomycetota</taxon>
        <taxon>Actinomycetes</taxon>
        <taxon>Kitasatosporales</taxon>
        <taxon>Streptomycetaceae</taxon>
        <taxon>Streptomyces</taxon>
    </lineage>
</organism>
<protein>
    <recommendedName>
        <fullName evidence="3">DUF6286 domain-containing protein</fullName>
    </recommendedName>
</protein>
<keyword evidence="5" id="KW-1185">Reference proteome</keyword>